<dbReference type="OrthoDB" id="9911764at2"/>
<keyword evidence="1" id="KW-1133">Transmembrane helix</keyword>
<feature type="transmembrane region" description="Helical" evidence="1">
    <location>
        <begin position="35"/>
        <end position="56"/>
    </location>
</feature>
<feature type="transmembrane region" description="Helical" evidence="1">
    <location>
        <begin position="181"/>
        <end position="200"/>
    </location>
</feature>
<sequence>MESVALIKTIALIGLYALPILLLIISFFSHRKMKSWEYIFLSVSLLVCASVILVTVHKMQMMSDDIVAQNYDLKLNQLEKSNGQIKQNQGVIKRLIENGETEEKIIYELGPLKELLDKQETEDLSYFKSWLFVFEVISALFAIPLSVNFFVHGVTTRHQTTSVYEIPVEIYSRLGKLESSVAILAAANIVLIIVVIVSMIS</sequence>
<dbReference type="AlphaFoldDB" id="A0A3E0TSY9"/>
<evidence type="ECO:0000313" key="3">
    <source>
        <dbReference type="Proteomes" id="UP000256478"/>
    </source>
</evidence>
<keyword evidence="1" id="KW-0812">Transmembrane</keyword>
<proteinExistence type="predicted"/>
<dbReference type="RefSeq" id="WP_116008144.1">
    <property type="nucleotide sequence ID" value="NZ_QUOU01000001.1"/>
</dbReference>
<dbReference type="EMBL" id="QUOU01000001">
    <property type="protein sequence ID" value="REL27045.1"/>
    <property type="molecule type" value="Genomic_DNA"/>
</dbReference>
<organism evidence="2 3">
    <name type="scientific">Thalassotalea euphylliae</name>
    <dbReference type="NCBI Taxonomy" id="1655234"/>
    <lineage>
        <taxon>Bacteria</taxon>
        <taxon>Pseudomonadati</taxon>
        <taxon>Pseudomonadota</taxon>
        <taxon>Gammaproteobacteria</taxon>
        <taxon>Alteromonadales</taxon>
        <taxon>Colwelliaceae</taxon>
        <taxon>Thalassotalea</taxon>
    </lineage>
</organism>
<accession>A0A3E0TSY9</accession>
<comment type="caution">
    <text evidence="2">The sequence shown here is derived from an EMBL/GenBank/DDBJ whole genome shotgun (WGS) entry which is preliminary data.</text>
</comment>
<keyword evidence="1" id="KW-0472">Membrane</keyword>
<feature type="transmembrane region" description="Helical" evidence="1">
    <location>
        <begin position="6"/>
        <end position="28"/>
    </location>
</feature>
<reference evidence="2 3" key="1">
    <citation type="submission" date="2018-08" db="EMBL/GenBank/DDBJ databases">
        <title>Thalassotalea euphylliae genome.</title>
        <authorList>
            <person name="Summers S."/>
            <person name="Rice S.A."/>
            <person name="Freckelton M.L."/>
            <person name="Nedved B.T."/>
            <person name="Hadfield M.G."/>
        </authorList>
    </citation>
    <scope>NUCLEOTIDE SEQUENCE [LARGE SCALE GENOMIC DNA]</scope>
    <source>
        <strain evidence="2 3">H1</strain>
    </source>
</reference>
<protein>
    <submittedName>
        <fullName evidence="2">Uncharacterized protein</fullName>
    </submittedName>
</protein>
<evidence type="ECO:0000256" key="1">
    <source>
        <dbReference type="SAM" id="Phobius"/>
    </source>
</evidence>
<dbReference type="Proteomes" id="UP000256478">
    <property type="component" value="Unassembled WGS sequence"/>
</dbReference>
<evidence type="ECO:0000313" key="2">
    <source>
        <dbReference type="EMBL" id="REL27045.1"/>
    </source>
</evidence>
<feature type="transmembrane region" description="Helical" evidence="1">
    <location>
        <begin position="130"/>
        <end position="151"/>
    </location>
</feature>
<gene>
    <name evidence="2" type="ORF">DXX93_11050</name>
</gene>
<name>A0A3E0TSY9_9GAMM</name>